<comment type="caution">
    <text evidence="3">The sequence shown here is derived from an EMBL/GenBank/DDBJ whole genome shotgun (WGS) entry which is preliminary data.</text>
</comment>
<reference evidence="3 4" key="1">
    <citation type="submission" date="2022-08" db="EMBL/GenBank/DDBJ databases">
        <title>Polyphasic taxonomy analysis of Qipengyuania sp.RS5-5.</title>
        <authorList>
            <person name="Xamxidin M."/>
            <person name="Wu M."/>
        </authorList>
    </citation>
    <scope>NUCLEOTIDE SEQUENCE [LARGE SCALE GENOMIC DNA]</scope>
    <source>
        <strain evidence="3 4">RS5-5</strain>
    </source>
</reference>
<sequence length="229" mass="24709">MHQRLLSIIPVLLLAACGAEAPVPREDSAADVRTEQPVMGPERRILAFGDSLFAGYNVDKADSYPAKLEAALRARGINARVTNAGVSGDTTAAGLQRLGFTLDGLEQKPDLFILELGGNDLLRGLKPAETRANLAAILDELKRREIPVLIMGMRAPPNMGEFQAEFDAIFGDLAKQYGAAIYPFFLEEIYQEPELFQGDRIHPTPSGIERIVGATADVVAEALPEPAAE</sequence>
<dbReference type="Gene3D" id="3.40.50.1110">
    <property type="entry name" value="SGNH hydrolase"/>
    <property type="match status" value="1"/>
</dbReference>
<evidence type="ECO:0000256" key="1">
    <source>
        <dbReference type="SAM" id="SignalP"/>
    </source>
</evidence>
<proteinExistence type="predicted"/>
<dbReference type="SUPFAM" id="SSF52266">
    <property type="entry name" value="SGNH hydrolase"/>
    <property type="match status" value="1"/>
</dbReference>
<evidence type="ECO:0000313" key="4">
    <source>
        <dbReference type="Proteomes" id="UP001206067"/>
    </source>
</evidence>
<name>A0ABT1XPQ6_9SPHN</name>
<feature type="chain" id="PRO_5047254402" evidence="1">
    <location>
        <begin position="22"/>
        <end position="229"/>
    </location>
</feature>
<organism evidence="3 4">
    <name type="scientific">Parerythrobacter lacustris</name>
    <dbReference type="NCBI Taxonomy" id="2969984"/>
    <lineage>
        <taxon>Bacteria</taxon>
        <taxon>Pseudomonadati</taxon>
        <taxon>Pseudomonadota</taxon>
        <taxon>Alphaproteobacteria</taxon>
        <taxon>Sphingomonadales</taxon>
        <taxon>Erythrobacteraceae</taxon>
        <taxon>Parerythrobacter</taxon>
    </lineage>
</organism>
<dbReference type="Proteomes" id="UP001206067">
    <property type="component" value="Unassembled WGS sequence"/>
</dbReference>
<evidence type="ECO:0000313" key="3">
    <source>
        <dbReference type="EMBL" id="MCR2833234.1"/>
    </source>
</evidence>
<dbReference type="InterPro" id="IPR051532">
    <property type="entry name" value="Ester_Hydrolysis_Enzymes"/>
</dbReference>
<dbReference type="CDD" id="cd01822">
    <property type="entry name" value="Lysophospholipase_L1_like"/>
    <property type="match status" value="1"/>
</dbReference>
<dbReference type="Pfam" id="PF13472">
    <property type="entry name" value="Lipase_GDSL_2"/>
    <property type="match status" value="1"/>
</dbReference>
<dbReference type="PROSITE" id="PS51257">
    <property type="entry name" value="PROKAR_LIPOPROTEIN"/>
    <property type="match status" value="1"/>
</dbReference>
<dbReference type="PROSITE" id="PS01098">
    <property type="entry name" value="LIPASE_GDSL_SER"/>
    <property type="match status" value="1"/>
</dbReference>
<dbReference type="InterPro" id="IPR036514">
    <property type="entry name" value="SGNH_hydro_sf"/>
</dbReference>
<dbReference type="EMBL" id="JANKHH010000003">
    <property type="protein sequence ID" value="MCR2833234.1"/>
    <property type="molecule type" value="Genomic_DNA"/>
</dbReference>
<dbReference type="PANTHER" id="PTHR30383">
    <property type="entry name" value="THIOESTERASE 1/PROTEASE 1/LYSOPHOSPHOLIPASE L1"/>
    <property type="match status" value="1"/>
</dbReference>
<feature type="domain" description="SGNH hydrolase-type esterase" evidence="2">
    <location>
        <begin position="47"/>
        <end position="207"/>
    </location>
</feature>
<dbReference type="InterPro" id="IPR013830">
    <property type="entry name" value="SGNH_hydro"/>
</dbReference>
<feature type="signal peptide" evidence="1">
    <location>
        <begin position="1"/>
        <end position="21"/>
    </location>
</feature>
<gene>
    <name evidence="3" type="ORF">NSO95_04700</name>
</gene>
<keyword evidence="1" id="KW-0732">Signal</keyword>
<dbReference type="RefSeq" id="WP_257595003.1">
    <property type="nucleotide sequence ID" value="NZ_JANKHH010000003.1"/>
</dbReference>
<keyword evidence="4" id="KW-1185">Reference proteome</keyword>
<dbReference type="InterPro" id="IPR008265">
    <property type="entry name" value="Lipase_GDSL_AS"/>
</dbReference>
<evidence type="ECO:0000259" key="2">
    <source>
        <dbReference type="Pfam" id="PF13472"/>
    </source>
</evidence>
<protein>
    <submittedName>
        <fullName evidence="3">Arylesterase</fullName>
    </submittedName>
</protein>
<accession>A0ABT1XPQ6</accession>
<dbReference type="PANTHER" id="PTHR30383:SF24">
    <property type="entry name" value="THIOESTERASE 1_PROTEASE 1_LYSOPHOSPHOLIPASE L1"/>
    <property type="match status" value="1"/>
</dbReference>